<dbReference type="EC" id="3.4.21.89" evidence="3"/>
<sequence>MVDAARSDMPSEKHTEQPDEGLSRGLKLLLVLAVLALLVPLLVAKIFTIPSGSMEQTLHGCPGCDNDRVLVDRLAYRFGDPEPGDIVVFTVPESWRNAELPHPSPSSNALVGALRAVGATFGLVSPERVDFVKRVIAVGGQTVACCDARNRLLVDRRPLDEPYIYYDPESGRAAQARFAPVRVPPGQLWVMGDSRSNSVDSRAAQNGPVPVDALIGKVRLIVLPISRFATVPR</sequence>
<dbReference type="Pfam" id="PF10502">
    <property type="entry name" value="Peptidase_S26"/>
    <property type="match status" value="1"/>
</dbReference>
<keyword evidence="6" id="KW-1185">Reference proteome</keyword>
<dbReference type="SUPFAM" id="SSF51306">
    <property type="entry name" value="LexA/Signal peptidase"/>
    <property type="match status" value="1"/>
</dbReference>
<feature type="domain" description="Peptidase S26" evidence="4">
    <location>
        <begin position="26"/>
        <end position="222"/>
    </location>
</feature>
<dbReference type="RefSeq" id="WP_185064337.1">
    <property type="nucleotide sequence ID" value="NZ_BAABJP010000007.1"/>
</dbReference>
<evidence type="ECO:0000259" key="4">
    <source>
        <dbReference type="Pfam" id="PF10502"/>
    </source>
</evidence>
<name>A0ABP9PSA0_9PSEU</name>
<dbReference type="PANTHER" id="PTHR43390">
    <property type="entry name" value="SIGNAL PEPTIDASE I"/>
    <property type="match status" value="1"/>
</dbReference>
<evidence type="ECO:0000256" key="1">
    <source>
        <dbReference type="ARBA" id="ARBA00004401"/>
    </source>
</evidence>
<dbReference type="Gene3D" id="2.10.109.10">
    <property type="entry name" value="Umud Fragment, subunit A"/>
    <property type="match status" value="1"/>
</dbReference>
<comment type="similarity">
    <text evidence="2 3">Belongs to the peptidase S26 family.</text>
</comment>
<evidence type="ECO:0000256" key="3">
    <source>
        <dbReference type="RuleBase" id="RU362042"/>
    </source>
</evidence>
<keyword evidence="3" id="KW-0812">Transmembrane</keyword>
<dbReference type="Proteomes" id="UP001428817">
    <property type="component" value="Unassembled WGS sequence"/>
</dbReference>
<comment type="catalytic activity">
    <reaction evidence="3">
        <text>Cleavage of hydrophobic, N-terminal signal or leader sequences from secreted and periplasmic proteins.</text>
        <dbReference type="EC" id="3.4.21.89"/>
    </reaction>
</comment>
<protein>
    <recommendedName>
        <fullName evidence="3">Signal peptidase I</fullName>
        <ecNumber evidence="3">3.4.21.89</ecNumber>
    </recommendedName>
</protein>
<evidence type="ECO:0000256" key="2">
    <source>
        <dbReference type="ARBA" id="ARBA00009370"/>
    </source>
</evidence>
<dbReference type="PANTHER" id="PTHR43390:SF1">
    <property type="entry name" value="CHLOROPLAST PROCESSING PEPTIDASE"/>
    <property type="match status" value="1"/>
</dbReference>
<dbReference type="NCBIfam" id="TIGR02227">
    <property type="entry name" value="sigpep_I_bact"/>
    <property type="match status" value="1"/>
</dbReference>
<dbReference type="InterPro" id="IPR036286">
    <property type="entry name" value="LexA/Signal_pep-like_sf"/>
</dbReference>
<reference evidence="6" key="1">
    <citation type="journal article" date="2019" name="Int. J. Syst. Evol. Microbiol.">
        <title>The Global Catalogue of Microorganisms (GCM) 10K type strain sequencing project: providing services to taxonomists for standard genome sequencing and annotation.</title>
        <authorList>
            <consortium name="The Broad Institute Genomics Platform"/>
            <consortium name="The Broad Institute Genome Sequencing Center for Infectious Disease"/>
            <person name="Wu L."/>
            <person name="Ma J."/>
        </authorList>
    </citation>
    <scope>NUCLEOTIDE SEQUENCE [LARGE SCALE GENOMIC DNA]</scope>
    <source>
        <strain evidence="6">JCM 18303</strain>
    </source>
</reference>
<proteinExistence type="inferred from homology"/>
<dbReference type="InterPro" id="IPR019533">
    <property type="entry name" value="Peptidase_S26"/>
</dbReference>
<feature type="transmembrane region" description="Helical" evidence="3">
    <location>
        <begin position="28"/>
        <end position="47"/>
    </location>
</feature>
<gene>
    <name evidence="5" type="ORF">GCM10023321_16750</name>
</gene>
<dbReference type="PRINTS" id="PR00727">
    <property type="entry name" value="LEADERPTASE"/>
</dbReference>
<keyword evidence="3" id="KW-0378">Hydrolase</keyword>
<organism evidence="5 6">
    <name type="scientific">Pseudonocardia eucalypti</name>
    <dbReference type="NCBI Taxonomy" id="648755"/>
    <lineage>
        <taxon>Bacteria</taxon>
        <taxon>Bacillati</taxon>
        <taxon>Actinomycetota</taxon>
        <taxon>Actinomycetes</taxon>
        <taxon>Pseudonocardiales</taxon>
        <taxon>Pseudonocardiaceae</taxon>
        <taxon>Pseudonocardia</taxon>
    </lineage>
</organism>
<keyword evidence="3" id="KW-0472">Membrane</keyword>
<evidence type="ECO:0000313" key="6">
    <source>
        <dbReference type="Proteomes" id="UP001428817"/>
    </source>
</evidence>
<comment type="caution">
    <text evidence="5">The sequence shown here is derived from an EMBL/GenBank/DDBJ whole genome shotgun (WGS) entry which is preliminary data.</text>
</comment>
<evidence type="ECO:0000313" key="5">
    <source>
        <dbReference type="EMBL" id="GAA5150805.1"/>
    </source>
</evidence>
<comment type="subcellular location">
    <subcellularLocation>
        <location evidence="1">Cell membrane</location>
        <topology evidence="1">Single-pass type II membrane protein</topology>
    </subcellularLocation>
    <subcellularLocation>
        <location evidence="3">Membrane</location>
        <topology evidence="3">Single-pass type II membrane protein</topology>
    </subcellularLocation>
</comment>
<accession>A0ABP9PSA0</accession>
<dbReference type="InterPro" id="IPR000223">
    <property type="entry name" value="Pept_S26A_signal_pept_1"/>
</dbReference>
<keyword evidence="3" id="KW-0645">Protease</keyword>
<keyword evidence="3" id="KW-1133">Transmembrane helix</keyword>
<dbReference type="EMBL" id="BAABJP010000007">
    <property type="protein sequence ID" value="GAA5150805.1"/>
    <property type="molecule type" value="Genomic_DNA"/>
</dbReference>
<dbReference type="CDD" id="cd06530">
    <property type="entry name" value="S26_SPase_I"/>
    <property type="match status" value="1"/>
</dbReference>